<evidence type="ECO:0000256" key="2">
    <source>
        <dbReference type="SAM" id="SignalP"/>
    </source>
</evidence>
<dbReference type="EMBL" id="JBHZOL010000086">
    <property type="protein sequence ID" value="MFE4107447.1"/>
    <property type="molecule type" value="Genomic_DNA"/>
</dbReference>
<dbReference type="SMART" id="SM00710">
    <property type="entry name" value="PbH1"/>
    <property type="match status" value="5"/>
</dbReference>
<keyword evidence="5" id="KW-1185">Reference proteome</keyword>
<feature type="region of interest" description="Disordered" evidence="1">
    <location>
        <begin position="401"/>
        <end position="423"/>
    </location>
</feature>
<feature type="signal peptide" evidence="2">
    <location>
        <begin position="1"/>
        <end position="26"/>
    </location>
</feature>
<dbReference type="Gene3D" id="2.160.20.10">
    <property type="entry name" value="Single-stranded right-handed beta-helix, Pectin lyase-like"/>
    <property type="match status" value="1"/>
</dbReference>
<dbReference type="InterPro" id="IPR006626">
    <property type="entry name" value="PbH1"/>
</dbReference>
<evidence type="ECO:0000313" key="4">
    <source>
        <dbReference type="EMBL" id="MFE4107447.1"/>
    </source>
</evidence>
<name>A0ABW6IGW7_9CYAN</name>
<dbReference type="InterPro" id="IPR039448">
    <property type="entry name" value="Beta_helix"/>
</dbReference>
<evidence type="ECO:0000313" key="5">
    <source>
        <dbReference type="Proteomes" id="UP001600165"/>
    </source>
</evidence>
<dbReference type="InterPro" id="IPR013783">
    <property type="entry name" value="Ig-like_fold"/>
</dbReference>
<organism evidence="4 5">
    <name type="scientific">Almyronema epifaneia S1</name>
    <dbReference type="NCBI Taxonomy" id="2991925"/>
    <lineage>
        <taxon>Bacteria</taxon>
        <taxon>Bacillati</taxon>
        <taxon>Cyanobacteriota</taxon>
        <taxon>Cyanophyceae</taxon>
        <taxon>Nodosilineales</taxon>
        <taxon>Nodosilineaceae</taxon>
        <taxon>Almyronema</taxon>
        <taxon>Almyronema epifaneia</taxon>
    </lineage>
</organism>
<protein>
    <submittedName>
        <fullName evidence="4">Right-handed parallel beta-helix repeat-containing protein</fullName>
    </submittedName>
</protein>
<dbReference type="Gene3D" id="2.60.40.10">
    <property type="entry name" value="Immunoglobulins"/>
    <property type="match status" value="1"/>
</dbReference>
<sequence>MKRFQLLKTLLLAGLATGLATPLAIADNVSSTEDLPVLRVTVNSSSDGPVAADAELTLREAISLSNGILTLEQLSAAEKAQVERLAAGDRPEITFNLPTTTPITLTDLLPEITRPTLLIDGSTQPGYGSGAVEANTPPPAVAITTAATSGVFRGLTIVADNVTVRGLSLYGFTTQNWGDEAILPADILVAHRLPPPDTSTQYLPNSDSPFNDENIPPQGVVIEQNWLGISPTGEPATIPSAFGVYILQGIDTVVQQNFIAAHSGSGVITSVRATGLEISENQFTDNGSRGMPDAIRLEGEVAGTQIRQNEIYRSYGSGVFLFKTSGAVTIQANQLEANGQRLEQAAIYLMGNDHQVIDNVIRQQNGPGVVVAAYPQSDRNQILHNRFEAIKGLSIDLTARRQTGETHYQRGDGPNPLRNSRNRRQDTANNAINAPQFLSRDFLIRNGQVILDGVADPGSVIELYLSQGTTEDFGPLSEPVATIQTDEQGRFSYTATNLQPGDTFSAIATDPRYGTSEPARNATIRLLAELGTADY</sequence>
<dbReference type="InterPro" id="IPR012334">
    <property type="entry name" value="Pectin_lyas_fold"/>
</dbReference>
<evidence type="ECO:0000259" key="3">
    <source>
        <dbReference type="Pfam" id="PF13229"/>
    </source>
</evidence>
<comment type="caution">
    <text evidence="4">The sequence shown here is derived from an EMBL/GenBank/DDBJ whole genome shotgun (WGS) entry which is preliminary data.</text>
</comment>
<proteinExistence type="predicted"/>
<evidence type="ECO:0000256" key="1">
    <source>
        <dbReference type="SAM" id="MobiDB-lite"/>
    </source>
</evidence>
<dbReference type="Pfam" id="PF13229">
    <property type="entry name" value="Beta_helix"/>
    <property type="match status" value="1"/>
</dbReference>
<dbReference type="InterPro" id="IPR011050">
    <property type="entry name" value="Pectin_lyase_fold/virulence"/>
</dbReference>
<dbReference type="SUPFAM" id="SSF51126">
    <property type="entry name" value="Pectin lyase-like"/>
    <property type="match status" value="1"/>
</dbReference>
<feature type="compositionally biased region" description="Basic and acidic residues" evidence="1">
    <location>
        <begin position="401"/>
        <end position="410"/>
    </location>
</feature>
<keyword evidence="2" id="KW-0732">Signal</keyword>
<gene>
    <name evidence="4" type="ORF">ACFVKH_14230</name>
</gene>
<dbReference type="Proteomes" id="UP001600165">
    <property type="component" value="Unassembled WGS sequence"/>
</dbReference>
<feature type="domain" description="Right handed beta helix" evidence="3">
    <location>
        <begin position="294"/>
        <end position="398"/>
    </location>
</feature>
<dbReference type="RefSeq" id="WP_377966165.1">
    <property type="nucleotide sequence ID" value="NZ_JBHZOL010000086.1"/>
</dbReference>
<reference evidence="4 5" key="1">
    <citation type="submission" date="2024-10" db="EMBL/GenBank/DDBJ databases">
        <authorList>
            <person name="Ratan Roy A."/>
            <person name="Morales Sandoval P.H."/>
            <person name="De Los Santos Villalobos S."/>
            <person name="Chakraborty S."/>
            <person name="Mukherjee J."/>
        </authorList>
    </citation>
    <scope>NUCLEOTIDE SEQUENCE [LARGE SCALE GENOMIC DNA]</scope>
    <source>
        <strain evidence="4 5">S1</strain>
    </source>
</reference>
<accession>A0ABW6IGW7</accession>
<feature type="chain" id="PRO_5045655608" evidence="2">
    <location>
        <begin position="27"/>
        <end position="535"/>
    </location>
</feature>